<evidence type="ECO:0000313" key="4">
    <source>
        <dbReference type="Proteomes" id="UP001596053"/>
    </source>
</evidence>
<feature type="transmembrane region" description="Helical" evidence="2">
    <location>
        <begin position="143"/>
        <end position="168"/>
    </location>
</feature>
<keyword evidence="4" id="KW-1185">Reference proteome</keyword>
<dbReference type="EMBL" id="JBHSLW010000119">
    <property type="protein sequence ID" value="MFC5423793.1"/>
    <property type="molecule type" value="Genomic_DNA"/>
</dbReference>
<dbReference type="Proteomes" id="UP001596053">
    <property type="component" value="Unassembled WGS sequence"/>
</dbReference>
<accession>A0ABW0IZP3</accession>
<evidence type="ECO:0000313" key="3">
    <source>
        <dbReference type="EMBL" id="MFC5423793.1"/>
    </source>
</evidence>
<reference evidence="4" key="1">
    <citation type="journal article" date="2019" name="Int. J. Syst. Evol. Microbiol.">
        <title>The Global Catalogue of Microorganisms (GCM) 10K type strain sequencing project: providing services to taxonomists for standard genome sequencing and annotation.</title>
        <authorList>
            <consortium name="The Broad Institute Genomics Platform"/>
            <consortium name="The Broad Institute Genome Sequencing Center for Infectious Disease"/>
            <person name="Wu L."/>
            <person name="Ma J."/>
        </authorList>
    </citation>
    <scope>NUCLEOTIDE SEQUENCE [LARGE SCALE GENOMIC DNA]</scope>
    <source>
        <strain evidence="4">NCAIM B.01391</strain>
    </source>
</reference>
<keyword evidence="2" id="KW-1133">Transmembrane helix</keyword>
<protein>
    <submittedName>
        <fullName evidence="3">Uncharacterized protein</fullName>
    </submittedName>
</protein>
<feature type="region of interest" description="Disordered" evidence="1">
    <location>
        <begin position="212"/>
        <end position="239"/>
    </location>
</feature>
<keyword evidence="2" id="KW-0812">Transmembrane</keyword>
<feature type="region of interest" description="Disordered" evidence="1">
    <location>
        <begin position="92"/>
        <end position="115"/>
    </location>
</feature>
<comment type="caution">
    <text evidence="3">The sequence shown here is derived from an EMBL/GenBank/DDBJ whole genome shotgun (WGS) entry which is preliminary data.</text>
</comment>
<proteinExistence type="predicted"/>
<name>A0ABW0IZP3_9HYPH</name>
<evidence type="ECO:0000256" key="2">
    <source>
        <dbReference type="SAM" id="Phobius"/>
    </source>
</evidence>
<evidence type="ECO:0000256" key="1">
    <source>
        <dbReference type="SAM" id="MobiDB-lite"/>
    </source>
</evidence>
<gene>
    <name evidence="3" type="ORF">ACFPOB_30155</name>
</gene>
<feature type="compositionally biased region" description="Basic and acidic residues" evidence="1">
    <location>
        <begin position="106"/>
        <end position="115"/>
    </location>
</feature>
<keyword evidence="2" id="KW-0472">Membrane</keyword>
<dbReference type="RefSeq" id="WP_377801847.1">
    <property type="nucleotide sequence ID" value="NZ_JBHSLW010000119.1"/>
</dbReference>
<sequence length="351" mass="37940">MAVHDGSGMALPLLGSITIASDGRVALEPSVVEDLRRDAPLISQARVEGAARTLKQADRALIREIDRGRLEAAIDGEFNDIFSRMWRSRKPADEEISSRRSSQAAQRREAQAMRREEARVRQLRINRAFKAARLLQSRPARRVAFAMAATGVLLTGAGLTVALGAGIVATGALRGYGQARRAEAQALVAQRHRPADLSRGRDRLVGMHANARHGPQYSQPAEGGAAEPPPAASSQREERQTAFDFAVVPKTHRALAAMALDVLAGRPTPIGQDVLQRVLGGEVYAGLASLAQTGSVRQRRHIQSWNGGRSSDAFAAEGTLRRANEVEAAKVMARIGRQLVTAQRNRVKGRE</sequence>
<organism evidence="3 4">
    <name type="scientific">Bosea eneae</name>
    <dbReference type="NCBI Taxonomy" id="151454"/>
    <lineage>
        <taxon>Bacteria</taxon>
        <taxon>Pseudomonadati</taxon>
        <taxon>Pseudomonadota</taxon>
        <taxon>Alphaproteobacteria</taxon>
        <taxon>Hyphomicrobiales</taxon>
        <taxon>Boseaceae</taxon>
        <taxon>Bosea</taxon>
    </lineage>
</organism>